<accession>A0A1Q9YI83</accession>
<organism evidence="1 2">
    <name type="scientific">Faecalibaculum rodentium</name>
    <dbReference type="NCBI Taxonomy" id="1702221"/>
    <lineage>
        <taxon>Bacteria</taxon>
        <taxon>Bacillati</taxon>
        <taxon>Bacillota</taxon>
        <taxon>Erysipelotrichia</taxon>
        <taxon>Erysipelotrichales</taxon>
        <taxon>Erysipelotrichaceae</taxon>
        <taxon>Faecalibaculum</taxon>
    </lineage>
</organism>
<name>A0A1Q9YI83_9FIRM</name>
<sequence>MEGLKQLTFAKQSGSAFQDKRVFRQNNRITPATVFAVTTCRKCVNAQDFHIPENPAPAEIFG</sequence>
<evidence type="ECO:0000313" key="2">
    <source>
        <dbReference type="Proteomes" id="UP000186758"/>
    </source>
</evidence>
<protein>
    <submittedName>
        <fullName evidence="1">Uncharacterized protein</fullName>
    </submittedName>
</protein>
<dbReference type="EMBL" id="MPJZ01000089">
    <property type="protein sequence ID" value="OLU43963.1"/>
    <property type="molecule type" value="Genomic_DNA"/>
</dbReference>
<evidence type="ECO:0000313" key="1">
    <source>
        <dbReference type="EMBL" id="OLU43963.1"/>
    </source>
</evidence>
<dbReference type="Proteomes" id="UP000186758">
    <property type="component" value="Unassembled WGS sequence"/>
</dbReference>
<comment type="caution">
    <text evidence="1">The sequence shown here is derived from an EMBL/GenBank/DDBJ whole genome shotgun (WGS) entry which is preliminary data.</text>
</comment>
<reference evidence="1 2" key="1">
    <citation type="submission" date="2016-11" db="EMBL/GenBank/DDBJ databases">
        <title>Description of two novel members of the family Erysipelotrichaceae: Ileibacterium lipovorans gen. nov., sp. nov. and Dubosiella newyorkensis, gen. nov., sp. nov.</title>
        <authorList>
            <person name="Cox L.M."/>
            <person name="Sohn J."/>
            <person name="Tyrrell K.L."/>
            <person name="Citron D.M."/>
            <person name="Lawson P.A."/>
            <person name="Patel N.B."/>
            <person name="Iizumi T."/>
            <person name="Perez-Perez G.I."/>
            <person name="Goldstein E.J."/>
            <person name="Blaser M.J."/>
        </authorList>
    </citation>
    <scope>NUCLEOTIDE SEQUENCE [LARGE SCALE GENOMIC DNA]</scope>
    <source>
        <strain evidence="1 2">NYU-BL-K8</strain>
    </source>
</reference>
<dbReference type="AlphaFoldDB" id="A0A1Q9YI83"/>
<proteinExistence type="predicted"/>
<gene>
    <name evidence="1" type="ORF">BO223_10035</name>
</gene>